<organism evidence="1 2">
    <name type="scientific">Candidatus Woesebacteria bacterium GW2011_GWE1_45_18</name>
    <dbReference type="NCBI Taxonomy" id="1618598"/>
    <lineage>
        <taxon>Bacteria</taxon>
        <taxon>Candidatus Woeseibacteriota</taxon>
    </lineage>
</organism>
<reference evidence="1 2" key="1">
    <citation type="journal article" date="2015" name="Nature">
        <title>rRNA introns, odd ribosomes, and small enigmatic genomes across a large radiation of phyla.</title>
        <authorList>
            <person name="Brown C.T."/>
            <person name="Hug L.A."/>
            <person name="Thomas B.C."/>
            <person name="Sharon I."/>
            <person name="Castelle C.J."/>
            <person name="Singh A."/>
            <person name="Wilkins M.J."/>
            <person name="Williams K.H."/>
            <person name="Banfield J.F."/>
        </authorList>
    </citation>
    <scope>NUCLEOTIDE SEQUENCE [LARGE SCALE GENOMIC DNA]</scope>
</reference>
<dbReference type="InterPro" id="IPR024747">
    <property type="entry name" value="Pyridox_Oxase-rel"/>
</dbReference>
<evidence type="ECO:0000313" key="1">
    <source>
        <dbReference type="EMBL" id="KKU03712.1"/>
    </source>
</evidence>
<dbReference type="EMBL" id="LCKQ01000012">
    <property type="protein sequence ID" value="KKU03712.1"/>
    <property type="molecule type" value="Genomic_DNA"/>
</dbReference>
<accession>A0A0G1M6J7</accession>
<dbReference type="Pfam" id="PF12900">
    <property type="entry name" value="Pyridox_ox_2"/>
    <property type="match status" value="1"/>
</dbReference>
<protein>
    <submittedName>
        <fullName evidence="1">Pyridoxamine 5'-phosphate oxidase-related FMN-binding protein</fullName>
    </submittedName>
</protein>
<proteinExistence type="predicted"/>
<name>A0A0G1M6J7_9BACT</name>
<dbReference type="SUPFAM" id="SSF50475">
    <property type="entry name" value="FMN-binding split barrel"/>
    <property type="match status" value="1"/>
</dbReference>
<dbReference type="Gene3D" id="2.30.110.10">
    <property type="entry name" value="Electron Transport, Fmn-binding Protein, Chain A"/>
    <property type="match status" value="1"/>
</dbReference>
<sequence>MQLKDKSALLRYLKSQRLMGLATFDKKPWICTIYYAVDKDFCLYFVSSPKSKHCQDIEKNNEVSCAIYDSHTLNSAKKTGVQMQGTASQVKGWERIKVILKMWQKAAPGMEDVVNVKNMRNKVISSRAYKVKPTFIKFFSQKLYGEDGFRKFKF</sequence>
<dbReference type="Proteomes" id="UP000034086">
    <property type="component" value="Unassembled WGS sequence"/>
</dbReference>
<dbReference type="AlphaFoldDB" id="A0A0G1M6J7"/>
<evidence type="ECO:0000313" key="2">
    <source>
        <dbReference type="Proteomes" id="UP000034086"/>
    </source>
</evidence>
<dbReference type="InterPro" id="IPR012349">
    <property type="entry name" value="Split_barrel_FMN-bd"/>
</dbReference>
<gene>
    <name evidence="1" type="ORF">UX03_C0012G0004</name>
</gene>
<comment type="caution">
    <text evidence="1">The sequence shown here is derived from an EMBL/GenBank/DDBJ whole genome shotgun (WGS) entry which is preliminary data.</text>
</comment>